<protein>
    <submittedName>
        <fullName evidence="10">Error-prone DNA polymerase</fullName>
        <ecNumber evidence="10">2.7.7.7</ecNumber>
    </submittedName>
</protein>
<keyword evidence="7" id="KW-0234">DNA repair</keyword>
<keyword evidence="6" id="KW-0239">DNA-directed DNA polymerase</keyword>
<comment type="caution">
    <text evidence="10">The sequence shown here is derived from an EMBL/GenBank/DDBJ whole genome shotgun (WGS) entry which is preliminary data.</text>
</comment>
<organism evidence="10 11">
    <name type="scientific">Rhizobium leguminosarum</name>
    <dbReference type="NCBI Taxonomy" id="384"/>
    <lineage>
        <taxon>Bacteria</taxon>
        <taxon>Pseudomonadati</taxon>
        <taxon>Pseudomonadota</taxon>
        <taxon>Alphaproteobacteria</taxon>
        <taxon>Hyphomicrobiales</taxon>
        <taxon>Rhizobiaceae</taxon>
        <taxon>Rhizobium/Agrobacterium group</taxon>
        <taxon>Rhizobium</taxon>
    </lineage>
</organism>
<evidence type="ECO:0000313" key="11">
    <source>
        <dbReference type="Proteomes" id="UP000471409"/>
    </source>
</evidence>
<feature type="non-terminal residue" evidence="10">
    <location>
        <position position="359"/>
    </location>
</feature>
<dbReference type="InterPro" id="IPR004805">
    <property type="entry name" value="DnaE2/DnaE/PolC"/>
</dbReference>
<evidence type="ECO:0000256" key="4">
    <source>
        <dbReference type="ARBA" id="ARBA00022705"/>
    </source>
</evidence>
<dbReference type="InterPro" id="IPR040982">
    <property type="entry name" value="DNA_pol3_finger"/>
</dbReference>
<feature type="domain" description="Bacterial DNA polymerase III alpha subunit NTPase" evidence="8">
    <location>
        <begin position="3"/>
        <end position="245"/>
    </location>
</feature>
<dbReference type="GO" id="GO:0006260">
    <property type="term" value="P:DNA replication"/>
    <property type="evidence" value="ECO:0007669"/>
    <property type="project" value="UniProtKB-KW"/>
</dbReference>
<keyword evidence="2 10" id="KW-0808">Transferase</keyword>
<feature type="non-terminal residue" evidence="10">
    <location>
        <position position="1"/>
    </location>
</feature>
<evidence type="ECO:0000259" key="8">
    <source>
        <dbReference type="Pfam" id="PF07733"/>
    </source>
</evidence>
<dbReference type="InterPro" id="IPR011708">
    <property type="entry name" value="DNA_pol3_alpha_NTPase_dom"/>
</dbReference>
<evidence type="ECO:0000256" key="5">
    <source>
        <dbReference type="ARBA" id="ARBA00022763"/>
    </source>
</evidence>
<dbReference type="GO" id="GO:0006281">
    <property type="term" value="P:DNA repair"/>
    <property type="evidence" value="ECO:0007669"/>
    <property type="project" value="UniProtKB-KW"/>
</dbReference>
<dbReference type="GO" id="GO:0003887">
    <property type="term" value="F:DNA-directed DNA polymerase activity"/>
    <property type="evidence" value="ECO:0007669"/>
    <property type="project" value="UniProtKB-KW"/>
</dbReference>
<gene>
    <name evidence="10" type="primary">dnaE2</name>
    <name evidence="10" type="ORF">GUK36_37665</name>
</gene>
<evidence type="ECO:0000256" key="6">
    <source>
        <dbReference type="ARBA" id="ARBA00022932"/>
    </source>
</evidence>
<accession>A0A6P0DUF0</accession>
<feature type="domain" description="DNA polymerase III alpha subunit finger" evidence="9">
    <location>
        <begin position="248"/>
        <end position="358"/>
    </location>
</feature>
<evidence type="ECO:0000256" key="3">
    <source>
        <dbReference type="ARBA" id="ARBA00022695"/>
    </source>
</evidence>
<evidence type="ECO:0000256" key="2">
    <source>
        <dbReference type="ARBA" id="ARBA00022679"/>
    </source>
</evidence>
<dbReference type="AlphaFoldDB" id="A0A6P0DUF0"/>
<keyword evidence="4" id="KW-0235">DNA replication</keyword>
<evidence type="ECO:0000313" key="10">
    <source>
        <dbReference type="EMBL" id="NEK54976.1"/>
    </source>
</evidence>
<dbReference type="EMBL" id="WXXP01000129">
    <property type="protein sequence ID" value="NEK54976.1"/>
    <property type="molecule type" value="Genomic_DNA"/>
</dbReference>
<keyword evidence="5" id="KW-0227">DNA damage</keyword>
<name>A0A6P0DUF0_RHILE</name>
<keyword evidence="3 10" id="KW-0548">Nucleotidyltransferase</keyword>
<sequence>VLNRYPEGLPPDVLKTVRHELHLIQKMMYAPYFLTVFSIVKYARSQGILCQGRGSAANSAVCYILGITSIDPSTNDLLFERFVSQERDEPPDIDVDFEHERREEVIQWIYKTYTREKAALCATVTRYRAKGAIRDVGKALGLPEDVIKALSSGMWSWSQEVPDRNIRDLGLNPDDRRLALTLRLAQQLMGAPRHLGQHPGGFVLTHDRLDDLVPIEPATMKDRQIIEWDKDDVEALKFMKVDVLALGMLTCMSKAFDLIREHKDIDLDLAKIEQEDAATYAMIRKADTLGTFQIESRAQMSMLPRLRPQTFYDLVVQVAIVRPGPIQGDMVHPYLRRREGKEAVEYPTPELEAVLGKTL</sequence>
<evidence type="ECO:0000256" key="1">
    <source>
        <dbReference type="ARBA" id="ARBA00022490"/>
    </source>
</evidence>
<dbReference type="PANTHER" id="PTHR32294:SF4">
    <property type="entry name" value="ERROR-PRONE DNA POLYMERASE"/>
    <property type="match status" value="1"/>
</dbReference>
<keyword evidence="1" id="KW-0963">Cytoplasm</keyword>
<reference evidence="10 11" key="1">
    <citation type="submission" date="2020-01" db="EMBL/GenBank/DDBJ databases">
        <title>Rhizobium genotypes associated with high levels of biological nitrogen fixation by grain legumes in a temperate-maritime cropping system.</title>
        <authorList>
            <person name="Maluk M."/>
            <person name="Francesc Ferrando Molina F."/>
            <person name="Lopez Del Egido L."/>
            <person name="Lafos M."/>
            <person name="Langarica-Fuentes A."/>
            <person name="Gebre Yohannes G."/>
            <person name="Young M.W."/>
            <person name="Martin P."/>
            <person name="Gantlett R."/>
            <person name="Kenicer G."/>
            <person name="Hawes C."/>
            <person name="Begg G.S."/>
            <person name="Quilliam R.S."/>
            <person name="Squire G.R."/>
            <person name="Poole P.S."/>
            <person name="Young P.W."/>
            <person name="Iannetta P.M."/>
            <person name="James E.K."/>
        </authorList>
    </citation>
    <scope>NUCLEOTIDE SEQUENCE [LARGE SCALE GENOMIC DNA]</scope>
    <source>
        <strain evidence="10 11">JHI944</strain>
    </source>
</reference>
<evidence type="ECO:0000256" key="7">
    <source>
        <dbReference type="ARBA" id="ARBA00023204"/>
    </source>
</evidence>
<dbReference type="PANTHER" id="PTHR32294">
    <property type="entry name" value="DNA POLYMERASE III SUBUNIT ALPHA"/>
    <property type="match status" value="1"/>
</dbReference>
<dbReference type="Proteomes" id="UP000471409">
    <property type="component" value="Unassembled WGS sequence"/>
</dbReference>
<evidence type="ECO:0000259" key="9">
    <source>
        <dbReference type="Pfam" id="PF17657"/>
    </source>
</evidence>
<dbReference type="EC" id="2.7.7.7" evidence="10"/>
<dbReference type="GO" id="GO:0008408">
    <property type="term" value="F:3'-5' exonuclease activity"/>
    <property type="evidence" value="ECO:0007669"/>
    <property type="project" value="InterPro"/>
</dbReference>
<dbReference type="Pfam" id="PF07733">
    <property type="entry name" value="DNA_pol3_alpha"/>
    <property type="match status" value="1"/>
</dbReference>
<dbReference type="Pfam" id="PF17657">
    <property type="entry name" value="DNA_pol3_finger"/>
    <property type="match status" value="1"/>
</dbReference>
<proteinExistence type="predicted"/>